<reference evidence="1 2" key="1">
    <citation type="journal article" date="2024" name="G3 (Bethesda)">
        <title>Genome assembly of Hibiscus sabdariffa L. provides insights into metabolisms of medicinal natural products.</title>
        <authorList>
            <person name="Kim T."/>
        </authorList>
    </citation>
    <scope>NUCLEOTIDE SEQUENCE [LARGE SCALE GENOMIC DNA]</scope>
    <source>
        <strain evidence="1">TK-2024</strain>
        <tissue evidence="1">Old leaves</tissue>
    </source>
</reference>
<evidence type="ECO:0000313" key="1">
    <source>
        <dbReference type="EMBL" id="KAK8498300.1"/>
    </source>
</evidence>
<name>A0ABR2AVU7_9ROSI</name>
<gene>
    <name evidence="1" type="ORF">V6N12_055820</name>
</gene>
<keyword evidence="2" id="KW-1185">Reference proteome</keyword>
<protein>
    <submittedName>
        <fullName evidence="1">Uncharacterized protein</fullName>
    </submittedName>
</protein>
<accession>A0ABR2AVU7</accession>
<evidence type="ECO:0000313" key="2">
    <source>
        <dbReference type="Proteomes" id="UP001472677"/>
    </source>
</evidence>
<proteinExistence type="predicted"/>
<organism evidence="1 2">
    <name type="scientific">Hibiscus sabdariffa</name>
    <name type="common">roselle</name>
    <dbReference type="NCBI Taxonomy" id="183260"/>
    <lineage>
        <taxon>Eukaryota</taxon>
        <taxon>Viridiplantae</taxon>
        <taxon>Streptophyta</taxon>
        <taxon>Embryophyta</taxon>
        <taxon>Tracheophyta</taxon>
        <taxon>Spermatophyta</taxon>
        <taxon>Magnoliopsida</taxon>
        <taxon>eudicotyledons</taxon>
        <taxon>Gunneridae</taxon>
        <taxon>Pentapetalae</taxon>
        <taxon>rosids</taxon>
        <taxon>malvids</taxon>
        <taxon>Malvales</taxon>
        <taxon>Malvaceae</taxon>
        <taxon>Malvoideae</taxon>
        <taxon>Hibiscus</taxon>
    </lineage>
</organism>
<sequence>MQAGVDSASRESCREKRSLVRCCTHFHSSRNVACWHSWWGGLFVPTPSKLVNQPGWLPCLQLLCVPTFAGKKGREKGLPLAMVELLRNNENAAT</sequence>
<dbReference type="Proteomes" id="UP001472677">
    <property type="component" value="Unassembled WGS sequence"/>
</dbReference>
<dbReference type="EMBL" id="JBBPBM010000271">
    <property type="protein sequence ID" value="KAK8498300.1"/>
    <property type="molecule type" value="Genomic_DNA"/>
</dbReference>
<comment type="caution">
    <text evidence="1">The sequence shown here is derived from an EMBL/GenBank/DDBJ whole genome shotgun (WGS) entry which is preliminary data.</text>
</comment>